<dbReference type="EMBL" id="JAXQNO010000013">
    <property type="protein sequence ID" value="KAK4786054.1"/>
    <property type="molecule type" value="Genomic_DNA"/>
</dbReference>
<evidence type="ECO:0008006" key="4">
    <source>
        <dbReference type="Google" id="ProtNLM"/>
    </source>
</evidence>
<protein>
    <recommendedName>
        <fullName evidence="4">Chlororespiratory reduction 3</fullName>
    </recommendedName>
</protein>
<dbReference type="PANTHER" id="PTHR36340:SF1">
    <property type="entry name" value="NAD(P)H DEHYDROGENASE SUBUNIT CRR3, CHLOROPLASTIC-RELATED"/>
    <property type="match status" value="1"/>
</dbReference>
<comment type="caution">
    <text evidence="2">The sequence shown here is derived from an EMBL/GenBank/DDBJ whole genome shotgun (WGS) entry which is preliminary data.</text>
</comment>
<evidence type="ECO:0000313" key="3">
    <source>
        <dbReference type="Proteomes" id="UP001346149"/>
    </source>
</evidence>
<dbReference type="GO" id="GO:0010598">
    <property type="term" value="C:NAD(P)H dehydrogenase complex (plastoquinone)"/>
    <property type="evidence" value="ECO:0007669"/>
    <property type="project" value="InterPro"/>
</dbReference>
<feature type="compositionally biased region" description="Low complexity" evidence="1">
    <location>
        <begin position="30"/>
        <end position="46"/>
    </location>
</feature>
<reference evidence="2 3" key="1">
    <citation type="journal article" date="2023" name="Hortic Res">
        <title>Pangenome of water caltrop reveals structural variations and asymmetric subgenome divergence after allopolyploidization.</title>
        <authorList>
            <person name="Zhang X."/>
            <person name="Chen Y."/>
            <person name="Wang L."/>
            <person name="Yuan Y."/>
            <person name="Fang M."/>
            <person name="Shi L."/>
            <person name="Lu R."/>
            <person name="Comes H.P."/>
            <person name="Ma Y."/>
            <person name="Chen Y."/>
            <person name="Huang G."/>
            <person name="Zhou Y."/>
            <person name="Zheng Z."/>
            <person name="Qiu Y."/>
        </authorList>
    </citation>
    <scope>NUCLEOTIDE SEQUENCE [LARGE SCALE GENOMIC DNA]</scope>
    <source>
        <strain evidence="2">F231</strain>
    </source>
</reference>
<gene>
    <name evidence="2" type="ORF">SAY86_002743</name>
</gene>
<dbReference type="PANTHER" id="PTHR36340">
    <property type="entry name" value="NAD(P)H DEHYDROGENASE SUBUNIT CRR3, CHLOROPLASTIC-RELATED"/>
    <property type="match status" value="1"/>
</dbReference>
<sequence>MNCYCSLSLSTISVVRNASVQASVADDRSLSSPHPSSSSPRRTSAPPETPIVPRPRRIRTHPGQSPKKRTGLSQPGREQPTVIQIERAIGTGVFRDNDPLDFNARRSVFDGIIPGPSRKFETTVERKLRETGEWLVSQSERRPNSAGKTVLVAMFQWLLPTWVLLLLGTSGVVKLPFDIPFLSDLIS</sequence>
<dbReference type="InterPro" id="IPR038931">
    <property type="entry name" value="CRR3"/>
</dbReference>
<dbReference type="Proteomes" id="UP001346149">
    <property type="component" value="Unassembled WGS sequence"/>
</dbReference>
<feature type="region of interest" description="Disordered" evidence="1">
    <location>
        <begin position="22"/>
        <end position="81"/>
    </location>
</feature>
<name>A0AAN7LJQ8_TRANT</name>
<accession>A0AAN7LJQ8</accession>
<keyword evidence="3" id="KW-1185">Reference proteome</keyword>
<evidence type="ECO:0000256" key="1">
    <source>
        <dbReference type="SAM" id="MobiDB-lite"/>
    </source>
</evidence>
<dbReference type="GO" id="GO:0009773">
    <property type="term" value="P:photosynthetic electron transport in photosystem I"/>
    <property type="evidence" value="ECO:0007669"/>
    <property type="project" value="InterPro"/>
</dbReference>
<dbReference type="AlphaFoldDB" id="A0AAN7LJQ8"/>
<organism evidence="2 3">
    <name type="scientific">Trapa natans</name>
    <name type="common">Water chestnut</name>
    <dbReference type="NCBI Taxonomy" id="22666"/>
    <lineage>
        <taxon>Eukaryota</taxon>
        <taxon>Viridiplantae</taxon>
        <taxon>Streptophyta</taxon>
        <taxon>Embryophyta</taxon>
        <taxon>Tracheophyta</taxon>
        <taxon>Spermatophyta</taxon>
        <taxon>Magnoliopsida</taxon>
        <taxon>eudicotyledons</taxon>
        <taxon>Gunneridae</taxon>
        <taxon>Pentapetalae</taxon>
        <taxon>rosids</taxon>
        <taxon>malvids</taxon>
        <taxon>Myrtales</taxon>
        <taxon>Lythraceae</taxon>
        <taxon>Trapa</taxon>
    </lineage>
</organism>
<proteinExistence type="predicted"/>
<evidence type="ECO:0000313" key="2">
    <source>
        <dbReference type="EMBL" id="KAK4786054.1"/>
    </source>
</evidence>
<dbReference type="GO" id="GO:0009535">
    <property type="term" value="C:chloroplast thylakoid membrane"/>
    <property type="evidence" value="ECO:0007669"/>
    <property type="project" value="InterPro"/>
</dbReference>
<feature type="compositionally biased region" description="Basic residues" evidence="1">
    <location>
        <begin position="54"/>
        <end position="70"/>
    </location>
</feature>